<dbReference type="KEGG" id="vg:80517729"/>
<dbReference type="EMBL" id="MF405918">
    <property type="protein sequence ID" value="QKU34409.1"/>
    <property type="molecule type" value="Genomic_DNA"/>
</dbReference>
<evidence type="ECO:0000313" key="2">
    <source>
        <dbReference type="EMBL" id="QKU34409.1"/>
    </source>
</evidence>
<reference evidence="2" key="1">
    <citation type="submission" date="2017-06" db="EMBL/GenBank/DDBJ databases">
        <authorList>
            <person name="Assis F.L."/>
            <person name="Abrahao J.S."/>
            <person name="Silva L."/>
            <person name="Khalil J.B."/>
            <person name="Rodrigues R."/>
            <person name="Silva L.S."/>
            <person name="Boratto P."/>
            <person name="Andrade M."/>
            <person name="Kroon E.G."/>
            <person name="Ribeiro B."/>
            <person name="Bergier I."/>
            <person name="Seligmann H."/>
            <person name="Ghigo E."/>
            <person name="Colson P."/>
            <person name="Levasseur A."/>
            <person name="Raoult D."/>
            <person name="Scola B.L."/>
        </authorList>
    </citation>
    <scope>NUCLEOTIDE SEQUENCE</scope>
    <source>
        <strain evidence="2">Deep ocean</strain>
    </source>
</reference>
<dbReference type="GeneID" id="80517729"/>
<evidence type="ECO:0000256" key="1">
    <source>
        <dbReference type="SAM" id="MobiDB-lite"/>
    </source>
</evidence>
<organism evidence="2">
    <name type="scientific">Tupanvirus deep ocean</name>
    <dbReference type="NCBI Taxonomy" id="2126984"/>
    <lineage>
        <taxon>Viruses</taxon>
        <taxon>Varidnaviria</taxon>
        <taxon>Bamfordvirae</taxon>
        <taxon>Nucleocytoviricota</taxon>
        <taxon>Megaviricetes</taxon>
        <taxon>Imitervirales</taxon>
        <taxon>Mimiviridae</taxon>
        <taxon>Megamimivirinae</taxon>
        <taxon>Tupanvirus</taxon>
        <taxon>Tupanvirus altamarinense</taxon>
    </lineage>
</organism>
<protein>
    <submittedName>
        <fullName evidence="2">Putative ORFan</fullName>
    </submittedName>
</protein>
<name>A0A6N1NGR5_9VIRU</name>
<dbReference type="RefSeq" id="YP_010781038.1">
    <property type="nucleotide sequence ID" value="NC_075038.1"/>
</dbReference>
<reference evidence="2" key="2">
    <citation type="journal article" date="2018" name="Nat. Commun.">
        <title>Tailed giant Tupanvirus possesses the most complete translational apparatus of the known virosphere.</title>
        <authorList>
            <person name="Abrahao J."/>
            <person name="Silva L."/>
            <person name="Silva L.S."/>
            <person name="Khalil J.Y.B."/>
            <person name="Rodrigues R."/>
            <person name="Arantes T."/>
            <person name="Assis F."/>
            <person name="Boratto P."/>
            <person name="Andrade M."/>
            <person name="Kroon E.G."/>
            <person name="Ribeiro B."/>
            <person name="Bergier I."/>
            <person name="Seligmann H."/>
            <person name="Ghigo E."/>
            <person name="Colson P."/>
            <person name="Levasseur A."/>
            <person name="Kroemer G."/>
            <person name="Raoult D."/>
            <person name="La Scola B."/>
        </authorList>
    </citation>
    <scope>NUCLEOTIDE SEQUENCE [LARGE SCALE GENOMIC DNA]</scope>
    <source>
        <strain evidence="2">Deep ocean</strain>
    </source>
</reference>
<accession>A0A6N1NGR5</accession>
<feature type="region of interest" description="Disordered" evidence="1">
    <location>
        <begin position="87"/>
        <end position="116"/>
    </location>
</feature>
<proteinExistence type="predicted"/>
<sequence length="164" mass="19405">MNKERGRSNYNKLKKDKWLRNIDEFNWRLPEKSFGVPQEMLEAMKIYETTDSNDEVETRGRSRTPVEYEPNLSEYAKYFPYDSRKNINYISNPSKQGRRKTRTESPPPKIKRTKKGINSGKIKGCTYCRAQISITMQKKSEIRYEVIQANKDLNRLGHSNLEFN</sequence>